<reference evidence="1 2" key="1">
    <citation type="journal article" date="2021" name="Front. Genet.">
        <title>Chromosome-Level Genome Assembly Reveals Significant Gene Expansion in the Toll and IMD Signaling Pathways of Dendrolimus kikuchii.</title>
        <authorList>
            <person name="Zhou J."/>
            <person name="Wu P."/>
            <person name="Xiong Z."/>
            <person name="Liu N."/>
            <person name="Zhao N."/>
            <person name="Ji M."/>
            <person name="Qiu Y."/>
            <person name="Yang B."/>
        </authorList>
    </citation>
    <scope>NUCLEOTIDE SEQUENCE [LARGE SCALE GENOMIC DNA]</scope>
    <source>
        <strain evidence="1">Ann1</strain>
    </source>
</reference>
<protein>
    <submittedName>
        <fullName evidence="1">Uncharacterized protein</fullName>
    </submittedName>
</protein>
<comment type="caution">
    <text evidence="1">The sequence shown here is derived from an EMBL/GenBank/DDBJ whole genome shotgun (WGS) entry which is preliminary data.</text>
</comment>
<evidence type="ECO:0000313" key="2">
    <source>
        <dbReference type="Proteomes" id="UP000824533"/>
    </source>
</evidence>
<gene>
    <name evidence="1" type="ORF">K1T71_007474</name>
</gene>
<name>A0ACC1D0Q4_9NEOP</name>
<accession>A0ACC1D0Q4</accession>
<sequence>MKLAVFLLILAVVEMCLLSAAAQSDQPRNYCGRHLANTLAYWCPTIYGEKRSGSTNTIHGYANGWFTRQVRNSIQEPGIIEECCLQPCTLNVLVTYC</sequence>
<dbReference type="Proteomes" id="UP000824533">
    <property type="component" value="Linkage Group LG12"/>
</dbReference>
<keyword evidence="2" id="KW-1185">Reference proteome</keyword>
<proteinExistence type="predicted"/>
<evidence type="ECO:0000313" key="1">
    <source>
        <dbReference type="EMBL" id="KAJ0177465.1"/>
    </source>
</evidence>
<organism evidence="1 2">
    <name type="scientific">Dendrolimus kikuchii</name>
    <dbReference type="NCBI Taxonomy" id="765133"/>
    <lineage>
        <taxon>Eukaryota</taxon>
        <taxon>Metazoa</taxon>
        <taxon>Ecdysozoa</taxon>
        <taxon>Arthropoda</taxon>
        <taxon>Hexapoda</taxon>
        <taxon>Insecta</taxon>
        <taxon>Pterygota</taxon>
        <taxon>Neoptera</taxon>
        <taxon>Endopterygota</taxon>
        <taxon>Lepidoptera</taxon>
        <taxon>Glossata</taxon>
        <taxon>Ditrysia</taxon>
        <taxon>Bombycoidea</taxon>
        <taxon>Lasiocampidae</taxon>
        <taxon>Dendrolimus</taxon>
    </lineage>
</organism>
<dbReference type="EMBL" id="CM034398">
    <property type="protein sequence ID" value="KAJ0177465.1"/>
    <property type="molecule type" value="Genomic_DNA"/>
</dbReference>